<evidence type="ECO:0000313" key="4">
    <source>
        <dbReference type="Proteomes" id="UP000319941"/>
    </source>
</evidence>
<dbReference type="STRING" id="553385.GCA_000591415_00431"/>
<feature type="domain" description="Cyclic nucleotide-binding" evidence="2">
    <location>
        <begin position="14"/>
        <end position="132"/>
    </location>
</feature>
<dbReference type="InterPro" id="IPR018490">
    <property type="entry name" value="cNMP-bd_dom_sf"/>
</dbReference>
<proteinExistence type="predicted"/>
<dbReference type="Gene3D" id="2.60.120.10">
    <property type="entry name" value="Jelly Rolls"/>
    <property type="match status" value="1"/>
</dbReference>
<dbReference type="InterPro" id="IPR018821">
    <property type="entry name" value="DUF294_put_nucleoTrafse_sb-bd"/>
</dbReference>
<dbReference type="SUPFAM" id="SSF54631">
    <property type="entry name" value="CBS-domain pair"/>
    <property type="match status" value="1"/>
</dbReference>
<dbReference type="SUPFAM" id="SSF51206">
    <property type="entry name" value="cAMP-binding domain-like"/>
    <property type="match status" value="1"/>
</dbReference>
<dbReference type="InterPro" id="IPR046342">
    <property type="entry name" value="CBS_dom_sf"/>
</dbReference>
<protein>
    <submittedName>
        <fullName evidence="3">CBS domain-containing protein</fullName>
    </submittedName>
</protein>
<comment type="caution">
    <text evidence="3">The sequence shown here is derived from an EMBL/GenBank/DDBJ whole genome shotgun (WGS) entry which is preliminary data.</text>
</comment>
<dbReference type="GO" id="GO:0016020">
    <property type="term" value="C:membrane"/>
    <property type="evidence" value="ECO:0007669"/>
    <property type="project" value="InterPro"/>
</dbReference>
<dbReference type="RefSeq" id="WP_144727984.1">
    <property type="nucleotide sequence ID" value="NZ_CAWOWR010000013.1"/>
</dbReference>
<evidence type="ECO:0000259" key="2">
    <source>
        <dbReference type="PROSITE" id="PS50042"/>
    </source>
</evidence>
<dbReference type="PANTHER" id="PTHR43773:SF1">
    <property type="entry name" value="MAGNESIUM TRANSPORTER MGTE"/>
    <property type="match status" value="1"/>
</dbReference>
<dbReference type="EMBL" id="VNFH01000011">
    <property type="protein sequence ID" value="TVU68135.1"/>
    <property type="molecule type" value="Genomic_DNA"/>
</dbReference>
<dbReference type="CDD" id="cd05401">
    <property type="entry name" value="NT_GlnE_GlnD_like"/>
    <property type="match status" value="1"/>
</dbReference>
<evidence type="ECO:0000256" key="1">
    <source>
        <dbReference type="SAM" id="MobiDB-lite"/>
    </source>
</evidence>
<dbReference type="InterPro" id="IPR006669">
    <property type="entry name" value="MgtE_transporter"/>
</dbReference>
<accession>A0A558HG79</accession>
<dbReference type="InterPro" id="IPR005105">
    <property type="entry name" value="GlnD_Uridyltrans_N"/>
</dbReference>
<name>A0A558HG79_9GAMM</name>
<dbReference type="PANTHER" id="PTHR43773">
    <property type="entry name" value="MAGNESIUM TRANSPORTER MGTE"/>
    <property type="match status" value="1"/>
</dbReference>
<dbReference type="InterPro" id="IPR000595">
    <property type="entry name" value="cNMP-bd_dom"/>
</dbReference>
<feature type="compositionally biased region" description="Basic and acidic residues" evidence="1">
    <location>
        <begin position="602"/>
        <end position="614"/>
    </location>
</feature>
<sequence length="656" mass="72412">MQATLVDIPFNEPPLSLLDTRNRQRLAESVDLRYFETLAQPLTPGAVGDAVYIIYKGEVVELASETPLPDAAELKQAAHEGRDAWASLRIGHYSQGDLFGALTLLNGECRTRFVCEQETLCYQVPAALFHQLCAESPDFGNFFQHSLRDKARLLAAYRDTRLGTSHDQTDFMLARVMDCMRPPLVMAANRSIDEGVRALEAARADSLIIEVEGRYGVVTRTDLLNALVLEGLASTHRLAPLGSFSLVAVTAEDYLFQALVQMTRHRVARVVVQESLASDSPVVGVIELTDVLGFFSNRSQLVSLEIERASDMEALALASARLPELVRALVLQGVHLRHAMALLSALNGRLVERTFVMTVAEVRRESCCLMLMGSEGRAEQLLKTDQDNGLILADGDQWPECEAVMESFSAALARLGYPPCPGNVMVSNPDWVATESRWRGKIARWCAGRDGEALMNLAIVFDARASGGNGELVESLRSHLVRHVNHDELLLSNFARAALRFSTPLTLFGSLRTPRHGIDIKKGGIFPIVHGVRTIALERGVMATNTFSRLDALVADGSIEARDSEDLTESLSLFAELRLRQQLRHLDEASMTSGSSGIQADASHRSDSRAREVDEGSANLIITQSLSSLERDLLRDALSRVKDFKQRLTHRYHLEY</sequence>
<reference evidence="3 4" key="1">
    <citation type="submission" date="2019-07" db="EMBL/GenBank/DDBJ databases">
        <title>Diversity of Bacteria from Kongsfjorden, Arctic.</title>
        <authorList>
            <person name="Yu Y."/>
        </authorList>
    </citation>
    <scope>NUCLEOTIDE SEQUENCE [LARGE SCALE GENOMIC DNA]</scope>
    <source>
        <strain evidence="3 4">SM1923</strain>
    </source>
</reference>
<dbReference type="Pfam" id="PF10335">
    <property type="entry name" value="DUF294_C"/>
    <property type="match status" value="2"/>
</dbReference>
<dbReference type="CDD" id="cd00038">
    <property type="entry name" value="CAP_ED"/>
    <property type="match status" value="1"/>
</dbReference>
<dbReference type="Pfam" id="PF00571">
    <property type="entry name" value="CBS"/>
    <property type="match status" value="1"/>
</dbReference>
<dbReference type="SMART" id="SM00116">
    <property type="entry name" value="CBS"/>
    <property type="match status" value="2"/>
</dbReference>
<evidence type="ECO:0000313" key="3">
    <source>
        <dbReference type="EMBL" id="TVU68135.1"/>
    </source>
</evidence>
<dbReference type="Pfam" id="PF03445">
    <property type="entry name" value="DUF294"/>
    <property type="match status" value="1"/>
</dbReference>
<organism evidence="3 4">
    <name type="scientific">Cobetia crustatorum</name>
    <dbReference type="NCBI Taxonomy" id="553385"/>
    <lineage>
        <taxon>Bacteria</taxon>
        <taxon>Pseudomonadati</taxon>
        <taxon>Pseudomonadota</taxon>
        <taxon>Gammaproteobacteria</taxon>
        <taxon>Oceanospirillales</taxon>
        <taxon>Halomonadaceae</taxon>
        <taxon>Cobetia</taxon>
    </lineage>
</organism>
<dbReference type="AlphaFoldDB" id="A0A558HG79"/>
<keyword evidence="4" id="KW-1185">Reference proteome</keyword>
<gene>
    <name evidence="3" type="ORF">FQP86_15215</name>
</gene>
<dbReference type="PROSITE" id="PS50042">
    <property type="entry name" value="CNMP_BINDING_3"/>
    <property type="match status" value="1"/>
</dbReference>
<dbReference type="Gene3D" id="3.10.580.10">
    <property type="entry name" value="CBS-domain"/>
    <property type="match status" value="1"/>
</dbReference>
<dbReference type="Proteomes" id="UP000319941">
    <property type="component" value="Unassembled WGS sequence"/>
</dbReference>
<dbReference type="GO" id="GO:0015095">
    <property type="term" value="F:magnesium ion transmembrane transporter activity"/>
    <property type="evidence" value="ECO:0007669"/>
    <property type="project" value="InterPro"/>
</dbReference>
<dbReference type="InterPro" id="IPR014710">
    <property type="entry name" value="RmlC-like_jellyroll"/>
</dbReference>
<dbReference type="InterPro" id="IPR000644">
    <property type="entry name" value="CBS_dom"/>
</dbReference>
<dbReference type="OrthoDB" id="9808528at2"/>
<dbReference type="GO" id="GO:0008773">
    <property type="term" value="F:[protein-PII] uridylyltransferase activity"/>
    <property type="evidence" value="ECO:0007669"/>
    <property type="project" value="InterPro"/>
</dbReference>
<feature type="region of interest" description="Disordered" evidence="1">
    <location>
        <begin position="590"/>
        <end position="614"/>
    </location>
</feature>